<dbReference type="InterPro" id="IPR000172">
    <property type="entry name" value="GMC_OxRdtase_N"/>
</dbReference>
<dbReference type="Pfam" id="PF00732">
    <property type="entry name" value="GMC_oxred_N"/>
    <property type="match status" value="1"/>
</dbReference>
<dbReference type="PANTHER" id="PTHR46056">
    <property type="entry name" value="LONG-CHAIN-ALCOHOL OXIDASE"/>
    <property type="match status" value="1"/>
</dbReference>
<evidence type="ECO:0000256" key="4">
    <source>
        <dbReference type="ARBA" id="ARBA00023002"/>
    </source>
</evidence>
<dbReference type="Gene3D" id="3.50.50.60">
    <property type="entry name" value="FAD/NAD(P)-binding domain"/>
    <property type="match status" value="2"/>
</dbReference>
<feature type="domain" description="Glucose-methanol-choline oxidoreductase C-terminal" evidence="6">
    <location>
        <begin position="404"/>
        <end position="521"/>
    </location>
</feature>
<evidence type="ECO:0000313" key="8">
    <source>
        <dbReference type="Proteomes" id="UP001154266"/>
    </source>
</evidence>
<keyword evidence="2" id="KW-0285">Flavoprotein</keyword>
<organism evidence="7 8">
    <name type="scientific">Mycolicibacterium gadium</name>
    <name type="common">Mycobacterium gadium</name>
    <dbReference type="NCBI Taxonomy" id="1794"/>
    <lineage>
        <taxon>Bacteria</taxon>
        <taxon>Bacillati</taxon>
        <taxon>Actinomycetota</taxon>
        <taxon>Actinomycetes</taxon>
        <taxon>Mycobacteriales</taxon>
        <taxon>Mycobacteriaceae</taxon>
        <taxon>Mycolicibacterium</taxon>
    </lineage>
</organism>
<proteinExistence type="inferred from homology"/>
<dbReference type="RefSeq" id="WP_278219887.1">
    <property type="nucleotide sequence ID" value="NZ_JAKZMO010000003.1"/>
</dbReference>
<dbReference type="EMBL" id="JAKZMO010000003">
    <property type="protein sequence ID" value="MDG5481962.1"/>
    <property type="molecule type" value="Genomic_DNA"/>
</dbReference>
<evidence type="ECO:0000256" key="2">
    <source>
        <dbReference type="ARBA" id="ARBA00022630"/>
    </source>
</evidence>
<keyword evidence="4" id="KW-0560">Oxidoreductase</keyword>
<name>A0ABT6GKX7_MYCGU</name>
<dbReference type="SUPFAM" id="SSF51905">
    <property type="entry name" value="FAD/NAD(P)-binding domain"/>
    <property type="match status" value="1"/>
</dbReference>
<dbReference type="PANTHER" id="PTHR46056:SF12">
    <property type="entry name" value="LONG-CHAIN-ALCOHOL OXIDASE"/>
    <property type="match status" value="1"/>
</dbReference>
<evidence type="ECO:0000256" key="1">
    <source>
        <dbReference type="ARBA" id="ARBA00010790"/>
    </source>
</evidence>
<dbReference type="SUPFAM" id="SSF54373">
    <property type="entry name" value="FAD-linked reductases, C-terminal domain"/>
    <property type="match status" value="1"/>
</dbReference>
<gene>
    <name evidence="7" type="ORF">MNO81_04035</name>
</gene>
<evidence type="ECO:0000256" key="3">
    <source>
        <dbReference type="ARBA" id="ARBA00022827"/>
    </source>
</evidence>
<evidence type="ECO:0000259" key="5">
    <source>
        <dbReference type="Pfam" id="PF00732"/>
    </source>
</evidence>
<dbReference type="Pfam" id="PF05199">
    <property type="entry name" value="GMC_oxred_C"/>
    <property type="match status" value="1"/>
</dbReference>
<comment type="caution">
    <text evidence="7">The sequence shown here is derived from an EMBL/GenBank/DDBJ whole genome shotgun (WGS) entry which is preliminary data.</text>
</comment>
<dbReference type="InterPro" id="IPR007867">
    <property type="entry name" value="GMC_OxRtase_C"/>
</dbReference>
<keyword evidence="3" id="KW-0274">FAD</keyword>
<feature type="domain" description="Glucose-methanol-choline oxidoreductase N-terminal" evidence="5">
    <location>
        <begin position="11"/>
        <end position="313"/>
    </location>
</feature>
<reference evidence="7" key="1">
    <citation type="journal article" date="2023" name="Environ. Microbiol.">
        <title>The 2-methylpropene degradation pathway in Mycobacteriaceae family strains.</title>
        <authorList>
            <person name="Helbich S."/>
            <person name="Barrantes I."/>
            <person name="Dos Anjos Borges L.G."/>
            <person name="Pieper D.H."/>
            <person name="Vainshtein Y."/>
            <person name="Sohn K."/>
            <person name="Engesser K.H."/>
        </authorList>
    </citation>
    <scope>NUCLEOTIDE SEQUENCE</scope>
    <source>
        <strain evidence="7">IBE100</strain>
    </source>
</reference>
<evidence type="ECO:0000313" key="7">
    <source>
        <dbReference type="EMBL" id="MDG5481962.1"/>
    </source>
</evidence>
<protein>
    <submittedName>
        <fullName evidence="7">GMC family oxidoreductase</fullName>
    </submittedName>
</protein>
<keyword evidence="8" id="KW-1185">Reference proteome</keyword>
<sequence length="545" mass="59774">MSVPEHTKTTYDVLIVGAGPTGAVAAKRFTEEGFTVICLEQGEYPDYTTIKSDSDEFELAKDRHFSWYPNRRQAPSDYPINDDESDVAPLMWNGVGGSSILYAAAWHRFKPSDFRVHTLDGVADDWPFDYWELAPYYDRVEVDFSVSGLPGDPSMPDFEPPLPPFPLGDMERRFAAAHDRLGWHWWQGTNAIASVKHGNLLPCVRRGSCLWACNDGAKASVDRTHWPVSIAQGAKLVQNARVQRIETENGLATGATYVDRATGKTHFQPARTVFVAANGIGTPRLLLNSASASHPNGLANSSGMVGKRLMMHPYSVVVGLFDDFFDGWQGPYGQRAYSLEFQETNPDRDFVRGAKWQLMGTGGPLASTGAWPFNGITWGKDIHKEVSRRFGHSAGWSIIAEDLPYEYNTVTLDPDLVDDDGLPAPKLRYRASENTKRLLDFNQQQAQISMKEAGAYETIVASIVRETGWHLLGTCTMGNDPATSVVDGTGRAHDVSNLFLVDGSVVPTSGCVNPTGTVAALSLRTADLAIKAAKEQRVPLAAKSM</sequence>
<accession>A0ABT6GKX7</accession>
<evidence type="ECO:0000259" key="6">
    <source>
        <dbReference type="Pfam" id="PF05199"/>
    </source>
</evidence>
<dbReference type="InterPro" id="IPR036188">
    <property type="entry name" value="FAD/NAD-bd_sf"/>
</dbReference>
<comment type="similarity">
    <text evidence="1">Belongs to the GMC oxidoreductase family.</text>
</comment>
<dbReference type="Proteomes" id="UP001154266">
    <property type="component" value="Unassembled WGS sequence"/>
</dbReference>